<dbReference type="EMBL" id="JAHUTJ010017391">
    <property type="protein sequence ID" value="MED6270778.1"/>
    <property type="molecule type" value="Genomic_DNA"/>
</dbReference>
<evidence type="ECO:0000313" key="1">
    <source>
        <dbReference type="EMBL" id="MED6270778.1"/>
    </source>
</evidence>
<name>A0ABU7DAS6_9TELE</name>
<sequence length="80" mass="9186">MVHSDSMSPTSPRIWSKLSWRWELNTSLAEGSARHSQETLYAWACQDPKLSRNRHAIYSDGVLLSALSFYCFDRFHGAHS</sequence>
<proteinExistence type="predicted"/>
<dbReference type="Proteomes" id="UP001352852">
    <property type="component" value="Unassembled WGS sequence"/>
</dbReference>
<accession>A0ABU7DAS6</accession>
<gene>
    <name evidence="1" type="ORF">CHARACLAT_013687</name>
</gene>
<organism evidence="1 2">
    <name type="scientific">Characodon lateralis</name>
    <dbReference type="NCBI Taxonomy" id="208331"/>
    <lineage>
        <taxon>Eukaryota</taxon>
        <taxon>Metazoa</taxon>
        <taxon>Chordata</taxon>
        <taxon>Craniata</taxon>
        <taxon>Vertebrata</taxon>
        <taxon>Euteleostomi</taxon>
        <taxon>Actinopterygii</taxon>
        <taxon>Neopterygii</taxon>
        <taxon>Teleostei</taxon>
        <taxon>Neoteleostei</taxon>
        <taxon>Acanthomorphata</taxon>
        <taxon>Ovalentaria</taxon>
        <taxon>Atherinomorphae</taxon>
        <taxon>Cyprinodontiformes</taxon>
        <taxon>Goodeidae</taxon>
        <taxon>Characodon</taxon>
    </lineage>
</organism>
<keyword evidence="2" id="KW-1185">Reference proteome</keyword>
<reference evidence="1 2" key="1">
    <citation type="submission" date="2021-06" db="EMBL/GenBank/DDBJ databases">
        <authorList>
            <person name="Palmer J.M."/>
        </authorList>
    </citation>
    <scope>NUCLEOTIDE SEQUENCE [LARGE SCALE GENOMIC DNA]</scope>
    <source>
        <strain evidence="1 2">CL_MEX2019</strain>
        <tissue evidence="1">Muscle</tissue>
    </source>
</reference>
<comment type="caution">
    <text evidence="1">The sequence shown here is derived from an EMBL/GenBank/DDBJ whole genome shotgun (WGS) entry which is preliminary data.</text>
</comment>
<evidence type="ECO:0000313" key="2">
    <source>
        <dbReference type="Proteomes" id="UP001352852"/>
    </source>
</evidence>
<protein>
    <submittedName>
        <fullName evidence="1">Uncharacterized protein</fullName>
    </submittedName>
</protein>